<keyword evidence="2" id="KW-1185">Reference proteome</keyword>
<dbReference type="EMBL" id="NMUH01005802">
    <property type="protein sequence ID" value="MQM13728.1"/>
    <property type="molecule type" value="Genomic_DNA"/>
</dbReference>
<protein>
    <submittedName>
        <fullName evidence="1">Uncharacterized protein</fullName>
    </submittedName>
</protein>
<evidence type="ECO:0000313" key="2">
    <source>
        <dbReference type="Proteomes" id="UP000652761"/>
    </source>
</evidence>
<evidence type="ECO:0000313" key="1">
    <source>
        <dbReference type="EMBL" id="MQM13728.1"/>
    </source>
</evidence>
<name>A0A843X2Q1_COLES</name>
<dbReference type="Proteomes" id="UP000652761">
    <property type="component" value="Unassembled WGS sequence"/>
</dbReference>
<organism evidence="1 2">
    <name type="scientific">Colocasia esculenta</name>
    <name type="common">Wild taro</name>
    <name type="synonym">Arum esculentum</name>
    <dbReference type="NCBI Taxonomy" id="4460"/>
    <lineage>
        <taxon>Eukaryota</taxon>
        <taxon>Viridiplantae</taxon>
        <taxon>Streptophyta</taxon>
        <taxon>Embryophyta</taxon>
        <taxon>Tracheophyta</taxon>
        <taxon>Spermatophyta</taxon>
        <taxon>Magnoliopsida</taxon>
        <taxon>Liliopsida</taxon>
        <taxon>Araceae</taxon>
        <taxon>Aroideae</taxon>
        <taxon>Colocasieae</taxon>
        <taxon>Colocasia</taxon>
    </lineage>
</organism>
<sequence>MTQYLNWANGPHMTQKSNEARKCMEIRSLNNLKLKRGNLS</sequence>
<gene>
    <name evidence="1" type="ORF">Taro_046655</name>
</gene>
<accession>A0A843X2Q1</accession>
<comment type="caution">
    <text evidence="1">The sequence shown here is derived from an EMBL/GenBank/DDBJ whole genome shotgun (WGS) entry which is preliminary data.</text>
</comment>
<reference evidence="1" key="1">
    <citation type="submission" date="2017-07" db="EMBL/GenBank/DDBJ databases">
        <title>Taro Niue Genome Assembly and Annotation.</title>
        <authorList>
            <person name="Atibalentja N."/>
            <person name="Keating K."/>
            <person name="Fields C.J."/>
        </authorList>
    </citation>
    <scope>NUCLEOTIDE SEQUENCE</scope>
    <source>
        <strain evidence="1">Niue_2</strain>
        <tissue evidence="1">Leaf</tissue>
    </source>
</reference>
<dbReference type="AlphaFoldDB" id="A0A843X2Q1"/>
<proteinExistence type="predicted"/>